<evidence type="ECO:0000313" key="3">
    <source>
        <dbReference type="Proteomes" id="UP000265801"/>
    </source>
</evidence>
<reference evidence="2 3" key="1">
    <citation type="submission" date="2018-09" db="EMBL/GenBank/DDBJ databases">
        <title>Bacillus saliacetes sp. nov., isolated from Thai shrimp paste (Ka-pi).</title>
        <authorList>
            <person name="Daroonpunt R."/>
            <person name="Tanasupawat S."/>
            <person name="Yiamsombut S."/>
        </authorList>
    </citation>
    <scope>NUCLEOTIDE SEQUENCE [LARGE SCALE GENOMIC DNA]</scope>
    <source>
        <strain evidence="2 3">SKP7-4</strain>
    </source>
</reference>
<dbReference type="AlphaFoldDB" id="A0A3A1R457"/>
<dbReference type="EMBL" id="QXIR01000010">
    <property type="protein sequence ID" value="RIW34651.1"/>
    <property type="molecule type" value="Genomic_DNA"/>
</dbReference>
<feature type="transmembrane region" description="Helical" evidence="1">
    <location>
        <begin position="7"/>
        <end position="29"/>
    </location>
</feature>
<dbReference type="InterPro" id="IPR021354">
    <property type="entry name" value="DUF2975"/>
</dbReference>
<feature type="transmembrane region" description="Helical" evidence="1">
    <location>
        <begin position="49"/>
        <end position="70"/>
    </location>
</feature>
<evidence type="ECO:0000313" key="2">
    <source>
        <dbReference type="EMBL" id="RIW34651.1"/>
    </source>
</evidence>
<dbReference type="Pfam" id="PF11188">
    <property type="entry name" value="DUF2975"/>
    <property type="match status" value="1"/>
</dbReference>
<evidence type="ECO:0000256" key="1">
    <source>
        <dbReference type="SAM" id="Phobius"/>
    </source>
</evidence>
<keyword evidence="3" id="KW-1185">Reference proteome</keyword>
<keyword evidence="1" id="KW-0472">Membrane</keyword>
<sequence>MQHSTTLFLKSALGLIGLTVLALCIFWLPQQAVYFAEIAPEFSHLQFPVLFGIYLSAAPFFFALCQTYVLLNLIEKNQTFTGASIKALNYILNCALLIVLLFLAGIIYLISQSAGHPGILLLGLIIIFSSSVIAVFSAVLQKLLKSAIVMKADNDSII</sequence>
<protein>
    <submittedName>
        <fullName evidence="2">DUF2975 domain-containing protein</fullName>
    </submittedName>
</protein>
<comment type="caution">
    <text evidence="2">The sequence shown here is derived from an EMBL/GenBank/DDBJ whole genome shotgun (WGS) entry which is preliminary data.</text>
</comment>
<dbReference type="Proteomes" id="UP000265801">
    <property type="component" value="Unassembled WGS sequence"/>
</dbReference>
<feature type="transmembrane region" description="Helical" evidence="1">
    <location>
        <begin position="117"/>
        <end position="140"/>
    </location>
</feature>
<feature type="transmembrane region" description="Helical" evidence="1">
    <location>
        <begin position="90"/>
        <end position="111"/>
    </location>
</feature>
<dbReference type="OrthoDB" id="1100174at2"/>
<keyword evidence="1" id="KW-1133">Transmembrane helix</keyword>
<proteinExistence type="predicted"/>
<gene>
    <name evidence="2" type="ORF">D3H55_09045</name>
</gene>
<organism evidence="2 3">
    <name type="scientific">Bacillus salacetis</name>
    <dbReference type="NCBI Taxonomy" id="2315464"/>
    <lineage>
        <taxon>Bacteria</taxon>
        <taxon>Bacillati</taxon>
        <taxon>Bacillota</taxon>
        <taxon>Bacilli</taxon>
        <taxon>Bacillales</taxon>
        <taxon>Bacillaceae</taxon>
        <taxon>Bacillus</taxon>
    </lineage>
</organism>
<name>A0A3A1R457_9BACI</name>
<accession>A0A3A1R457</accession>
<keyword evidence="1" id="KW-0812">Transmembrane</keyword>